<gene>
    <name evidence="1" type="ORF">LVIROSA_LOCUS12295</name>
</gene>
<dbReference type="AlphaFoldDB" id="A0AAU9MF41"/>
<accession>A0AAU9MF41</accession>
<name>A0AAU9MF41_9ASTR</name>
<evidence type="ECO:0000313" key="2">
    <source>
        <dbReference type="Proteomes" id="UP001157418"/>
    </source>
</evidence>
<sequence>MLYLYLKTPQQKSLTYSADHCSPHLQLLAFPWSVNRIQFAKARGSDWRNVMGARGPWPPRKSIRVAGKKTPNLTGNNAAAQLRLHHRSRLHIVAFSCSLSLSASHRTFSASVSSTSPPFWSSPRRKPLTFRCTLAGCCYPICRSKIYQRGSMLIR</sequence>
<protein>
    <submittedName>
        <fullName evidence="1">Uncharacterized protein</fullName>
    </submittedName>
</protein>
<comment type="caution">
    <text evidence="1">The sequence shown here is derived from an EMBL/GenBank/DDBJ whole genome shotgun (WGS) entry which is preliminary data.</text>
</comment>
<dbReference type="Proteomes" id="UP001157418">
    <property type="component" value="Unassembled WGS sequence"/>
</dbReference>
<dbReference type="EMBL" id="CAKMRJ010002212">
    <property type="protein sequence ID" value="CAH1425137.1"/>
    <property type="molecule type" value="Genomic_DNA"/>
</dbReference>
<organism evidence="1 2">
    <name type="scientific">Lactuca virosa</name>
    <dbReference type="NCBI Taxonomy" id="75947"/>
    <lineage>
        <taxon>Eukaryota</taxon>
        <taxon>Viridiplantae</taxon>
        <taxon>Streptophyta</taxon>
        <taxon>Embryophyta</taxon>
        <taxon>Tracheophyta</taxon>
        <taxon>Spermatophyta</taxon>
        <taxon>Magnoliopsida</taxon>
        <taxon>eudicotyledons</taxon>
        <taxon>Gunneridae</taxon>
        <taxon>Pentapetalae</taxon>
        <taxon>asterids</taxon>
        <taxon>campanulids</taxon>
        <taxon>Asterales</taxon>
        <taxon>Asteraceae</taxon>
        <taxon>Cichorioideae</taxon>
        <taxon>Cichorieae</taxon>
        <taxon>Lactucinae</taxon>
        <taxon>Lactuca</taxon>
    </lineage>
</organism>
<evidence type="ECO:0000313" key="1">
    <source>
        <dbReference type="EMBL" id="CAH1425137.1"/>
    </source>
</evidence>
<keyword evidence="2" id="KW-1185">Reference proteome</keyword>
<reference evidence="1 2" key="1">
    <citation type="submission" date="2022-01" db="EMBL/GenBank/DDBJ databases">
        <authorList>
            <person name="Xiong W."/>
            <person name="Schranz E."/>
        </authorList>
    </citation>
    <scope>NUCLEOTIDE SEQUENCE [LARGE SCALE GENOMIC DNA]</scope>
</reference>
<proteinExistence type="predicted"/>